<dbReference type="RefSeq" id="WP_124945592.1">
    <property type="nucleotide sequence ID" value="NZ_BHVT01000017.1"/>
</dbReference>
<evidence type="ECO:0000313" key="1">
    <source>
        <dbReference type="EMBL" id="TCV87423.1"/>
    </source>
</evidence>
<dbReference type="PANTHER" id="PTHR18964">
    <property type="entry name" value="ROK (REPRESSOR, ORF, KINASE) FAMILY"/>
    <property type="match status" value="1"/>
</dbReference>
<proteinExistence type="predicted"/>
<dbReference type="CDD" id="cd24066">
    <property type="entry name" value="ASKHA_NBD_ROK_EcFRK-like"/>
    <property type="match status" value="1"/>
</dbReference>
<comment type="caution">
    <text evidence="1">The sequence shown here is derived from an EMBL/GenBank/DDBJ whole genome shotgun (WGS) entry which is preliminary data.</text>
</comment>
<evidence type="ECO:0000313" key="2">
    <source>
        <dbReference type="Proteomes" id="UP000295367"/>
    </source>
</evidence>
<keyword evidence="1" id="KW-0418">Kinase</keyword>
<keyword evidence="2" id="KW-1185">Reference proteome</keyword>
<dbReference type="Gene3D" id="3.30.420.40">
    <property type="match status" value="2"/>
</dbReference>
<dbReference type="Proteomes" id="UP000295367">
    <property type="component" value="Unassembled WGS sequence"/>
</dbReference>
<name>A0A4R3YAL9_9PROT</name>
<keyword evidence="1" id="KW-0808">Transferase</keyword>
<sequence>MSLKSIPIRLGIDLGGTKIEIIALDSDGSELLRRRVSTPQGDYAATLQAILGLVQSAEREFELPVTVGIGTPGAISKSTGMLKNSNSVHLNGKPLLKDLETLLARPVRISNDANCFALSEATDGAGEGESVVFGVIIGTGTGGGVVVNGHVLTGPNAIAGEWGHNPLPWPNETELPGADCYCGKQGCIETFLSGPGMARQHLIVTGKNLNSETIVERALAGDALCEQTLKQYEDRLARSLAQVINILDPDVIVLGGGMSNIDRLFDNVPRLLPQYVFSDRVDTKLLKNKHGDSSGVRGAAWLWNE</sequence>
<dbReference type="OrthoDB" id="9810372at2"/>
<dbReference type="Pfam" id="PF00480">
    <property type="entry name" value="ROK"/>
    <property type="match status" value="1"/>
</dbReference>
<dbReference type="SUPFAM" id="SSF53067">
    <property type="entry name" value="Actin-like ATPase domain"/>
    <property type="match status" value="1"/>
</dbReference>
<dbReference type="GO" id="GO:0004396">
    <property type="term" value="F:hexokinase activity"/>
    <property type="evidence" value="ECO:0007669"/>
    <property type="project" value="TreeGrafter"/>
</dbReference>
<dbReference type="PROSITE" id="PS01125">
    <property type="entry name" value="ROK"/>
    <property type="match status" value="1"/>
</dbReference>
<accession>A0A4R3YAL9</accession>
<dbReference type="EMBL" id="SMCO01000005">
    <property type="protein sequence ID" value="TCV87423.1"/>
    <property type="molecule type" value="Genomic_DNA"/>
</dbReference>
<dbReference type="InterPro" id="IPR043129">
    <property type="entry name" value="ATPase_NBD"/>
</dbReference>
<protein>
    <submittedName>
        <fullName evidence="1">N-acetylglucosamine kinase</fullName>
    </submittedName>
</protein>
<gene>
    <name evidence="1" type="ORF">EDC63_10592</name>
</gene>
<organism evidence="1 2">
    <name type="scientific">Sulfurirhabdus autotrophica</name>
    <dbReference type="NCBI Taxonomy" id="1706046"/>
    <lineage>
        <taxon>Bacteria</taxon>
        <taxon>Pseudomonadati</taxon>
        <taxon>Pseudomonadota</taxon>
        <taxon>Betaproteobacteria</taxon>
        <taxon>Nitrosomonadales</taxon>
        <taxon>Sulfuricellaceae</taxon>
        <taxon>Sulfurirhabdus</taxon>
    </lineage>
</organism>
<dbReference type="InterPro" id="IPR049874">
    <property type="entry name" value="ROK_cs"/>
</dbReference>
<dbReference type="AlphaFoldDB" id="A0A4R3YAL9"/>
<dbReference type="InterPro" id="IPR000600">
    <property type="entry name" value="ROK"/>
</dbReference>
<reference evidence="1 2" key="1">
    <citation type="submission" date="2019-03" db="EMBL/GenBank/DDBJ databases">
        <title>Genomic Encyclopedia of Type Strains, Phase IV (KMG-IV): sequencing the most valuable type-strain genomes for metagenomic binning, comparative biology and taxonomic classification.</title>
        <authorList>
            <person name="Goeker M."/>
        </authorList>
    </citation>
    <scope>NUCLEOTIDE SEQUENCE [LARGE SCALE GENOMIC DNA]</scope>
    <source>
        <strain evidence="1 2">DSM 100309</strain>
    </source>
</reference>
<dbReference type="PANTHER" id="PTHR18964:SF174">
    <property type="entry name" value="D-ALLOSE KINASE-RELATED"/>
    <property type="match status" value="1"/>
</dbReference>